<feature type="compositionally biased region" description="Acidic residues" evidence="1">
    <location>
        <begin position="113"/>
        <end position="128"/>
    </location>
</feature>
<dbReference type="Gene3D" id="2.30.29.80">
    <property type="match status" value="1"/>
</dbReference>
<feature type="compositionally biased region" description="Low complexity" evidence="1">
    <location>
        <begin position="137"/>
        <end position="148"/>
    </location>
</feature>
<dbReference type="NCBIfam" id="TIGR04354">
    <property type="entry name" value="amphi-Trp"/>
    <property type="match status" value="1"/>
</dbReference>
<reference evidence="4 5" key="1">
    <citation type="submission" date="2018-11" db="EMBL/GenBank/DDBJ databases">
        <title>Genome sequences of Natronomonas sp. CBA1133.</title>
        <authorList>
            <person name="Roh S.W."/>
            <person name="Cha I.-T."/>
        </authorList>
    </citation>
    <scope>NUCLEOTIDE SEQUENCE [LARGE SCALE GENOMIC DNA]</scope>
    <source>
        <strain evidence="4 5">CBA1133</strain>
    </source>
</reference>
<dbReference type="Proteomes" id="UP000270581">
    <property type="component" value="Unassembled WGS sequence"/>
</dbReference>
<feature type="region of interest" description="Disordered" evidence="1">
    <location>
        <begin position="68"/>
        <end position="155"/>
    </location>
</feature>
<dbReference type="InterPro" id="IPR036913">
    <property type="entry name" value="YegP-like_sf"/>
</dbReference>
<dbReference type="AlphaFoldDB" id="A0AAJ4UVS8"/>
<keyword evidence="5" id="KW-1185">Reference proteome</keyword>
<feature type="domain" description="DUF1508" evidence="2">
    <location>
        <begin position="176"/>
        <end position="220"/>
    </location>
</feature>
<sequence>MTQSTEYEHELTGSRDEIAALLTGVADGLRTGAIRLGDTADAVAVTTPEELTLEIELEVEDDAVELELELEWPAEAGSVSAVEAAASEPSPRTEADGTDPTNEEADSGRAGESESESEQAAEDPDDAEATIGEQTPGTETDSAASTSEESGDMDSLIGAADESRSLAQFEVYRARDSTWRWRLRHRNGNIIATGGQGYTRKHNAVKGLRSVMVNSPDAPIGEEAADAWPLE</sequence>
<evidence type="ECO:0000313" key="4">
    <source>
        <dbReference type="EMBL" id="RNJ26347.1"/>
    </source>
</evidence>
<dbReference type="RefSeq" id="WP_075936247.1">
    <property type="nucleotide sequence ID" value="NZ_BDJH01000002.1"/>
</dbReference>
<accession>A0AAJ4UVS8</accession>
<evidence type="ECO:0000256" key="1">
    <source>
        <dbReference type="SAM" id="MobiDB-lite"/>
    </source>
</evidence>
<dbReference type="SUPFAM" id="SSF160113">
    <property type="entry name" value="YegP-like"/>
    <property type="match status" value="1"/>
</dbReference>
<protein>
    <submittedName>
        <fullName evidence="4">DUF1508 domain-containing protein</fullName>
    </submittedName>
</protein>
<proteinExistence type="predicted"/>
<name>A0AAJ4UVS8_9EURY</name>
<dbReference type="EMBL" id="RJJC01000001">
    <property type="protein sequence ID" value="RNJ26347.1"/>
    <property type="molecule type" value="Genomic_DNA"/>
</dbReference>
<dbReference type="InterPro" id="IPR010879">
    <property type="entry name" value="DUF1508"/>
</dbReference>
<feature type="domain" description="Amphi-Trp" evidence="3">
    <location>
        <begin position="1"/>
        <end position="78"/>
    </location>
</feature>
<comment type="caution">
    <text evidence="4">The sequence shown here is derived from an EMBL/GenBank/DDBJ whole genome shotgun (WGS) entry which is preliminary data.</text>
</comment>
<evidence type="ECO:0000259" key="2">
    <source>
        <dbReference type="Pfam" id="PF07411"/>
    </source>
</evidence>
<feature type="compositionally biased region" description="Low complexity" evidence="1">
    <location>
        <begin position="73"/>
        <end position="90"/>
    </location>
</feature>
<organism evidence="4 5">
    <name type="scientific">Halosegnis longus</name>
    <dbReference type="NCBI Taxonomy" id="2216012"/>
    <lineage>
        <taxon>Archaea</taxon>
        <taxon>Methanobacteriati</taxon>
        <taxon>Methanobacteriota</taxon>
        <taxon>Stenosarchaea group</taxon>
        <taxon>Halobacteria</taxon>
        <taxon>Halobacteriales</taxon>
        <taxon>Natronomonadaceae</taxon>
        <taxon>Halosegnis</taxon>
    </lineage>
</organism>
<dbReference type="Pfam" id="PF20068">
    <property type="entry name" value="Amphi-Trp"/>
    <property type="match status" value="1"/>
</dbReference>
<gene>
    <name evidence="4" type="ORF">Nmn1133_06480</name>
</gene>
<evidence type="ECO:0000259" key="3">
    <source>
        <dbReference type="Pfam" id="PF20068"/>
    </source>
</evidence>
<evidence type="ECO:0000313" key="5">
    <source>
        <dbReference type="Proteomes" id="UP000270581"/>
    </source>
</evidence>
<dbReference type="InterPro" id="IPR027598">
    <property type="entry name" value="Amphi-Trp_dom"/>
</dbReference>
<dbReference type="Pfam" id="PF07411">
    <property type="entry name" value="DUF1508"/>
    <property type="match status" value="1"/>
</dbReference>